<comment type="similarity">
    <text evidence="2">In the central section; belongs to the CRISPR-associated helicase Cas3 family.</text>
</comment>
<reference evidence="12 13" key="1">
    <citation type="submission" date="2024-03" db="EMBL/GenBank/DDBJ databases">
        <title>Human intestinal bacterial collection.</title>
        <authorList>
            <person name="Pauvert C."/>
            <person name="Hitch T.C.A."/>
            <person name="Clavel T."/>
        </authorList>
    </citation>
    <scope>NUCLEOTIDE SEQUENCE [LARGE SCALE GENOMIC DNA]</scope>
    <source>
        <strain evidence="12 13">CLA-SR-H021</strain>
    </source>
</reference>
<feature type="domain" description="HD Cas3-type" evidence="11">
    <location>
        <begin position="9"/>
        <end position="178"/>
    </location>
</feature>
<keyword evidence="4" id="KW-0479">Metal-binding</keyword>
<keyword evidence="8" id="KW-0067">ATP-binding</keyword>
<dbReference type="Gene3D" id="3.40.50.300">
    <property type="entry name" value="P-loop containing nucleotide triphosphate hydrolases"/>
    <property type="match status" value="2"/>
</dbReference>
<accession>A0ABV1D9D8</accession>
<evidence type="ECO:0000256" key="1">
    <source>
        <dbReference type="ARBA" id="ARBA00006847"/>
    </source>
</evidence>
<comment type="caution">
    <text evidence="12">The sequence shown here is derived from an EMBL/GenBank/DDBJ whole genome shotgun (WGS) entry which is preliminary data.</text>
</comment>
<evidence type="ECO:0000313" key="13">
    <source>
        <dbReference type="Proteomes" id="UP001454086"/>
    </source>
</evidence>
<evidence type="ECO:0000313" key="12">
    <source>
        <dbReference type="EMBL" id="MEQ2425729.1"/>
    </source>
</evidence>
<dbReference type="SUPFAM" id="SSF52540">
    <property type="entry name" value="P-loop containing nucleoside triphosphate hydrolases"/>
    <property type="match status" value="1"/>
</dbReference>
<keyword evidence="6" id="KW-0378">Hydrolase</keyword>
<dbReference type="InterPro" id="IPR050474">
    <property type="entry name" value="Hel308_SKI2-like"/>
</dbReference>
<dbReference type="InterPro" id="IPR054712">
    <property type="entry name" value="Cas3-like_dom"/>
</dbReference>
<evidence type="ECO:0000256" key="4">
    <source>
        <dbReference type="ARBA" id="ARBA00022723"/>
    </source>
</evidence>
<sequence>MYIAHINDSTKEVQTVKEHSENTALLGREFAVPELKDTVYTMGLLHDIGKYQPSFVSRIHGASVRVEHSTCGALAAKEKYCRPLSYLMQYCISGHHTGLPDGGNANDTSDMPTLSGRLQREVEDYSAYKAELKIPEIDEKAFMEFLVTDCGNDMGKLVEKFAFFARYCFSCLTDADSLDTAEFCGGPQNRSLKADFEKCLERVNQHLAGFQCETALQKTRALLQKQVFDKAGEEAEIYLMNMPTGSGKTLCSLKFALERAIRSGKKRIIYVIPYNSIIDQAAGTFERILGKDAELLRHQSTFSYDDREDYSEDYGQTAKLAAENWDAQLIITTAVQFFESIYANKRGKLRKLHNMADSVLIFDEAHMMPQDYLQPCLKAIGYITKYLGSEAVFLTATMPDFRKLVVDYGLPDSRIVDLIDDTAMFPVFQKCVYQDAGLLSDQALLQKAGQSPSSLIVVNKRAAAVRLYRLCGGKRYHLSTYMTAFDRKRVIDEIKKELDRLEKDYPDMSGLPENRKITVISTSLIEAGVDLDFYTVFREVSGLDSILQAGGRCNREGKREHADVFVFRLESEQGKRAMDERPGLSKGLMAEYEDISVPECIRTYYERLFYVKSEQLEQNALGNFCSSIYSIPFRGYADCFELIDTRTVSVAAARDDYSREMVEQLKDSGYGNARKLQNYTFSVYQYEFDDLLKQHVVDDYGSGIYCLTNPDYYDDETGVVFEAKDYIL</sequence>
<dbReference type="SMART" id="SM00487">
    <property type="entry name" value="DEXDc"/>
    <property type="match status" value="1"/>
</dbReference>
<evidence type="ECO:0000256" key="6">
    <source>
        <dbReference type="ARBA" id="ARBA00022801"/>
    </source>
</evidence>
<keyword evidence="13" id="KW-1185">Reference proteome</keyword>
<dbReference type="Gene3D" id="1.10.3210.30">
    <property type="match status" value="1"/>
</dbReference>
<dbReference type="PANTHER" id="PTHR47961">
    <property type="entry name" value="DNA POLYMERASE THETA, PUTATIVE (AFU_ORTHOLOGUE AFUA_1G05260)-RELATED"/>
    <property type="match status" value="1"/>
</dbReference>
<dbReference type="SUPFAM" id="SSF109604">
    <property type="entry name" value="HD-domain/PDEase-like"/>
    <property type="match status" value="1"/>
</dbReference>
<proteinExistence type="inferred from homology"/>
<dbReference type="NCBIfam" id="TIGR01587">
    <property type="entry name" value="cas3_core"/>
    <property type="match status" value="1"/>
</dbReference>
<dbReference type="PROSITE" id="PS51192">
    <property type="entry name" value="HELICASE_ATP_BIND_1"/>
    <property type="match status" value="1"/>
</dbReference>
<dbReference type="EMBL" id="JBBMFM010000040">
    <property type="protein sequence ID" value="MEQ2425729.1"/>
    <property type="molecule type" value="Genomic_DNA"/>
</dbReference>
<dbReference type="Pfam" id="PF22590">
    <property type="entry name" value="Cas3-like_C_2"/>
    <property type="match status" value="1"/>
</dbReference>
<dbReference type="SMART" id="SM00471">
    <property type="entry name" value="HDc"/>
    <property type="match status" value="1"/>
</dbReference>
<name>A0ABV1D9D8_9FIRM</name>
<evidence type="ECO:0000256" key="5">
    <source>
        <dbReference type="ARBA" id="ARBA00022741"/>
    </source>
</evidence>
<evidence type="ECO:0000256" key="3">
    <source>
        <dbReference type="ARBA" id="ARBA00022722"/>
    </source>
</evidence>
<evidence type="ECO:0000256" key="9">
    <source>
        <dbReference type="ARBA" id="ARBA00023118"/>
    </source>
</evidence>
<protein>
    <submittedName>
        <fullName evidence="12">CRISPR-associated helicase/endonuclease Cas3</fullName>
    </submittedName>
</protein>
<dbReference type="InterPro" id="IPR003607">
    <property type="entry name" value="HD/PDEase_dom"/>
</dbReference>
<keyword evidence="9" id="KW-0051">Antiviral defense</keyword>
<keyword evidence="5" id="KW-0547">Nucleotide-binding</keyword>
<evidence type="ECO:0000256" key="7">
    <source>
        <dbReference type="ARBA" id="ARBA00022806"/>
    </source>
</evidence>
<dbReference type="CDD" id="cd09641">
    <property type="entry name" value="Cas3''_I"/>
    <property type="match status" value="1"/>
</dbReference>
<dbReference type="RefSeq" id="WP_008718030.1">
    <property type="nucleotide sequence ID" value="NZ_JBBMFM010000040.1"/>
</dbReference>
<evidence type="ECO:0000259" key="10">
    <source>
        <dbReference type="PROSITE" id="PS51192"/>
    </source>
</evidence>
<dbReference type="InterPro" id="IPR038257">
    <property type="entry name" value="CRISPR-assoc_Cas3_HD_sf"/>
</dbReference>
<dbReference type="InterPro" id="IPR011545">
    <property type="entry name" value="DEAD/DEAH_box_helicase_dom"/>
</dbReference>
<dbReference type="Pfam" id="PF00270">
    <property type="entry name" value="DEAD"/>
    <property type="match status" value="1"/>
</dbReference>
<dbReference type="Pfam" id="PF01966">
    <property type="entry name" value="HD"/>
    <property type="match status" value="1"/>
</dbReference>
<comment type="similarity">
    <text evidence="1">In the N-terminal section; belongs to the CRISPR-associated nuclease Cas3-HD family.</text>
</comment>
<dbReference type="Proteomes" id="UP001454086">
    <property type="component" value="Unassembled WGS sequence"/>
</dbReference>
<dbReference type="InterPro" id="IPR014001">
    <property type="entry name" value="Helicase_ATP-bd"/>
</dbReference>
<dbReference type="InterPro" id="IPR006483">
    <property type="entry name" value="CRISPR-assoc_Cas3_HD"/>
</dbReference>
<dbReference type="PANTHER" id="PTHR47961:SF6">
    <property type="entry name" value="DNA-DIRECTED DNA POLYMERASE"/>
    <property type="match status" value="1"/>
</dbReference>
<dbReference type="InterPro" id="IPR027417">
    <property type="entry name" value="P-loop_NTPase"/>
</dbReference>
<evidence type="ECO:0000256" key="2">
    <source>
        <dbReference type="ARBA" id="ARBA00009046"/>
    </source>
</evidence>
<dbReference type="InterPro" id="IPR006474">
    <property type="entry name" value="Helicase_Cas3_CRISPR-ass_core"/>
</dbReference>
<gene>
    <name evidence="12" type="ORF">WMQ36_12135</name>
</gene>
<dbReference type="PROSITE" id="PS51643">
    <property type="entry name" value="HD_CAS3"/>
    <property type="match status" value="1"/>
</dbReference>
<organism evidence="12 13">
    <name type="scientific">Enterocloster hominis</name>
    <name type="common">ex Hitch et al. 2024</name>
    <dbReference type="NCBI Taxonomy" id="1917870"/>
    <lineage>
        <taxon>Bacteria</taxon>
        <taxon>Bacillati</taxon>
        <taxon>Bacillota</taxon>
        <taxon>Clostridia</taxon>
        <taxon>Lachnospirales</taxon>
        <taxon>Lachnospiraceae</taxon>
        <taxon>Enterocloster</taxon>
    </lineage>
</organism>
<dbReference type="CDD" id="cd17930">
    <property type="entry name" value="DEXHc_cas3"/>
    <property type="match status" value="1"/>
</dbReference>
<keyword evidence="7" id="KW-0347">Helicase</keyword>
<feature type="domain" description="Helicase ATP-binding" evidence="10">
    <location>
        <begin position="229"/>
        <end position="416"/>
    </location>
</feature>
<evidence type="ECO:0000256" key="8">
    <source>
        <dbReference type="ARBA" id="ARBA00022840"/>
    </source>
</evidence>
<keyword evidence="3" id="KW-0540">Nuclease</keyword>
<dbReference type="NCBIfam" id="TIGR01596">
    <property type="entry name" value="cas3_HD"/>
    <property type="match status" value="1"/>
</dbReference>
<evidence type="ECO:0000259" key="11">
    <source>
        <dbReference type="PROSITE" id="PS51643"/>
    </source>
</evidence>
<dbReference type="InterPro" id="IPR006674">
    <property type="entry name" value="HD_domain"/>
</dbReference>